<dbReference type="Proteomes" id="UP000614350">
    <property type="component" value="Unassembled WGS sequence"/>
</dbReference>
<evidence type="ECO:0000313" key="2">
    <source>
        <dbReference type="Proteomes" id="UP000614350"/>
    </source>
</evidence>
<proteinExistence type="predicted"/>
<name>A0A834JPZ5_VESVU</name>
<dbReference type="AlphaFoldDB" id="A0A834JPZ5"/>
<comment type="caution">
    <text evidence="1">The sequence shown here is derived from an EMBL/GenBank/DDBJ whole genome shotgun (WGS) entry which is preliminary data.</text>
</comment>
<protein>
    <submittedName>
        <fullName evidence="1">Uncharacterized protein</fullName>
    </submittedName>
</protein>
<gene>
    <name evidence="1" type="ORF">HZH66_009662</name>
</gene>
<accession>A0A834JPZ5</accession>
<dbReference type="EMBL" id="JACSEA010000010">
    <property type="protein sequence ID" value="KAF7391182.1"/>
    <property type="molecule type" value="Genomic_DNA"/>
</dbReference>
<organism evidence="1 2">
    <name type="scientific">Vespula vulgaris</name>
    <name type="common">Yellow jacket</name>
    <name type="synonym">Wasp</name>
    <dbReference type="NCBI Taxonomy" id="7454"/>
    <lineage>
        <taxon>Eukaryota</taxon>
        <taxon>Metazoa</taxon>
        <taxon>Ecdysozoa</taxon>
        <taxon>Arthropoda</taxon>
        <taxon>Hexapoda</taxon>
        <taxon>Insecta</taxon>
        <taxon>Pterygota</taxon>
        <taxon>Neoptera</taxon>
        <taxon>Endopterygota</taxon>
        <taxon>Hymenoptera</taxon>
        <taxon>Apocrita</taxon>
        <taxon>Aculeata</taxon>
        <taxon>Vespoidea</taxon>
        <taxon>Vespidae</taxon>
        <taxon>Vespinae</taxon>
        <taxon>Vespula</taxon>
    </lineage>
</organism>
<reference evidence="1" key="1">
    <citation type="journal article" date="2020" name="G3 (Bethesda)">
        <title>High-Quality Assemblies for Three Invasive Social Wasps from the &lt;i&gt;Vespula&lt;/i&gt; Genus.</title>
        <authorList>
            <person name="Harrop T.W.R."/>
            <person name="Guhlin J."/>
            <person name="McLaughlin G.M."/>
            <person name="Permina E."/>
            <person name="Stockwell P."/>
            <person name="Gilligan J."/>
            <person name="Le Lec M.F."/>
            <person name="Gruber M.A.M."/>
            <person name="Quinn O."/>
            <person name="Lovegrove M."/>
            <person name="Duncan E.J."/>
            <person name="Remnant E.J."/>
            <person name="Van Eeckhoven J."/>
            <person name="Graham B."/>
            <person name="Knapp R.A."/>
            <person name="Langford K.W."/>
            <person name="Kronenberg Z."/>
            <person name="Press M.O."/>
            <person name="Eacker S.M."/>
            <person name="Wilson-Rankin E.E."/>
            <person name="Purcell J."/>
            <person name="Lester P.J."/>
            <person name="Dearden P.K."/>
        </authorList>
    </citation>
    <scope>NUCLEOTIDE SEQUENCE</scope>
    <source>
        <strain evidence="1">Marl-1</strain>
    </source>
</reference>
<sequence>MEPPFGRFSSLLSPYLDEHSTPNKRPFRFFEKGTSSVREYYESTDESTQFRAHKCVPSRESCKEEFCFIAVGSLPTSLEKIAKGLSRSEIRGLWIFRWTDGCKAKGVVTATTMYTYLNVAFDLELMHYLV</sequence>
<keyword evidence="2" id="KW-1185">Reference proteome</keyword>
<evidence type="ECO:0000313" key="1">
    <source>
        <dbReference type="EMBL" id="KAF7391182.1"/>
    </source>
</evidence>